<feature type="transmembrane region" description="Helical" evidence="6">
    <location>
        <begin position="63"/>
        <end position="81"/>
    </location>
</feature>
<feature type="transmembrane region" description="Helical" evidence="6">
    <location>
        <begin position="441"/>
        <end position="457"/>
    </location>
</feature>
<dbReference type="InterPro" id="IPR003594">
    <property type="entry name" value="HATPase_dom"/>
</dbReference>
<evidence type="ECO:0000256" key="4">
    <source>
        <dbReference type="ARBA" id="ARBA00022777"/>
    </source>
</evidence>
<feature type="transmembrane region" description="Helical" evidence="6">
    <location>
        <begin position="138"/>
        <end position="156"/>
    </location>
</feature>
<feature type="transmembrane region" description="Helical" evidence="6">
    <location>
        <begin position="115"/>
        <end position="132"/>
    </location>
</feature>
<feature type="transmembrane region" description="Helical" evidence="6">
    <location>
        <begin position="12"/>
        <end position="33"/>
    </location>
</feature>
<name>A0A848KC76_9NOCA</name>
<evidence type="ECO:0000256" key="5">
    <source>
        <dbReference type="ARBA" id="ARBA00023012"/>
    </source>
</evidence>
<proteinExistence type="predicted"/>
<dbReference type="CDD" id="cd16917">
    <property type="entry name" value="HATPase_UhpB-NarQ-NarX-like"/>
    <property type="match status" value="1"/>
</dbReference>
<dbReference type="RefSeq" id="WP_169585832.1">
    <property type="nucleotide sequence ID" value="NZ_VCQU01000002.1"/>
</dbReference>
<dbReference type="Gene3D" id="3.30.565.10">
    <property type="entry name" value="Histidine kinase-like ATPase, C-terminal domain"/>
    <property type="match status" value="1"/>
</dbReference>
<comment type="caution">
    <text evidence="8">The sequence shown here is derived from an EMBL/GenBank/DDBJ whole genome shotgun (WGS) entry which is preliminary data.</text>
</comment>
<evidence type="ECO:0000256" key="1">
    <source>
        <dbReference type="ARBA" id="ARBA00000085"/>
    </source>
</evidence>
<dbReference type="PANTHER" id="PTHR24421:SF10">
    <property type="entry name" value="NITRATE_NITRITE SENSOR PROTEIN NARQ"/>
    <property type="match status" value="1"/>
</dbReference>
<gene>
    <name evidence="8" type="ORF">FGL95_08855</name>
</gene>
<keyword evidence="3" id="KW-0808">Transferase</keyword>
<evidence type="ECO:0000259" key="7">
    <source>
        <dbReference type="Pfam" id="PF02518"/>
    </source>
</evidence>
<keyword evidence="6" id="KW-0812">Transmembrane</keyword>
<keyword evidence="4" id="KW-0418">Kinase</keyword>
<keyword evidence="5" id="KW-0902">Two-component regulatory system</keyword>
<feature type="domain" description="Histidine kinase/HSP90-like ATPase" evidence="7">
    <location>
        <begin position="277"/>
        <end position="362"/>
    </location>
</feature>
<reference evidence="8 9" key="2">
    <citation type="submission" date="2020-06" db="EMBL/GenBank/DDBJ databases">
        <title>Antribacter stalactiti gen. nov., sp. nov., a new member of the family Nacardiaceae isolated from a cave.</title>
        <authorList>
            <person name="Kim I.S."/>
        </authorList>
    </citation>
    <scope>NUCLEOTIDE SEQUENCE [LARGE SCALE GENOMIC DNA]</scope>
    <source>
        <strain evidence="8 9">YC2-7</strain>
    </source>
</reference>
<keyword evidence="9" id="KW-1185">Reference proteome</keyword>
<comment type="catalytic activity">
    <reaction evidence="1">
        <text>ATP + protein L-histidine = ADP + protein N-phospho-L-histidine.</text>
        <dbReference type="EC" id="2.7.13.3"/>
    </reaction>
</comment>
<dbReference type="Pfam" id="PF02518">
    <property type="entry name" value="HATPase_c"/>
    <property type="match status" value="1"/>
</dbReference>
<dbReference type="SUPFAM" id="SSF55874">
    <property type="entry name" value="ATPase domain of HSP90 chaperone/DNA topoisomerase II/histidine kinase"/>
    <property type="match status" value="1"/>
</dbReference>
<feature type="transmembrane region" description="Helical" evidence="6">
    <location>
        <begin position="385"/>
        <end position="402"/>
    </location>
</feature>
<dbReference type="GO" id="GO:0004673">
    <property type="term" value="F:protein histidine kinase activity"/>
    <property type="evidence" value="ECO:0007669"/>
    <property type="project" value="UniProtKB-EC"/>
</dbReference>
<sequence>MTTREARRLVELIAFGLRHIVVLITGAVDLVVWQMAAPAGPMLSATLVVWSVARLVTRRSGPVWLIADMAIAVGYICWSPSLLEGGVVPATAGSGSVAVAMIISVGLVARTSVTVAVTASTLAALIVGWSVVGYSTLALGYGLVLAAEWGLTVWIGRMVRRASQLADEALTEGNRAHVARQVSLARRSFEREQWALLHDTAASTLLMVGQGVAVDPARLAAQAKRDLATLELVPLDDTGTTIDLVAQLATLVVDFPIAVRFSGSKSLELDEATARTVVAAAREAFNNVERHANAQTVVVHVEDRSLAISDDGIGFSSARERFAARHGVRNSIIARLQHIGGAATVSSAPGRGTAVRMTWPVRSDESTAPAPIADPAGGIARIQRALGYGVVMTAGLMALFSVPPPGVAGTEPTWLLPVLMATNVAGILFAAYGIRRSWPPVATWLVIGLVFAVAPLQGLFGESVRLIAGTSWTLLALTFRCRLPVSLAVVVASWIAAFGVASVRSVEGAGFAVLGYSAAGSGSLLIFITVLADMIRRAERTALAETNDRARLAAAQAVEDALQRDYRRRFDDLSKAVVPLLRGLASAQLSSVDPAVRATARVEDARMRRLFAQSVSFDHPLLQELQPSIDIAESNGATITFDIAADVPDIPATARTELLVAPSMLLADSRSRARIVVASSATDVTISVVCDCGADAIRAVERLPGDAAFELITLADETWLKVRHPLAELSKRT</sequence>
<dbReference type="EC" id="2.7.13.3" evidence="2"/>
<accession>A0A848KC76</accession>
<feature type="transmembrane region" description="Helical" evidence="6">
    <location>
        <begin position="486"/>
        <end position="503"/>
    </location>
</feature>
<dbReference type="InterPro" id="IPR050482">
    <property type="entry name" value="Sensor_HK_TwoCompSys"/>
</dbReference>
<dbReference type="EMBL" id="VCQU01000002">
    <property type="protein sequence ID" value="NMN95138.1"/>
    <property type="molecule type" value="Genomic_DNA"/>
</dbReference>
<dbReference type="GO" id="GO:0000160">
    <property type="term" value="P:phosphorelay signal transduction system"/>
    <property type="evidence" value="ECO:0007669"/>
    <property type="project" value="UniProtKB-KW"/>
</dbReference>
<evidence type="ECO:0000256" key="6">
    <source>
        <dbReference type="SAM" id="Phobius"/>
    </source>
</evidence>
<keyword evidence="6" id="KW-0472">Membrane</keyword>
<keyword evidence="6" id="KW-1133">Transmembrane helix</keyword>
<feature type="transmembrane region" description="Helical" evidence="6">
    <location>
        <begin position="509"/>
        <end position="532"/>
    </location>
</feature>
<feature type="transmembrane region" description="Helical" evidence="6">
    <location>
        <begin position="39"/>
        <end position="56"/>
    </location>
</feature>
<dbReference type="AlphaFoldDB" id="A0A848KC76"/>
<protein>
    <recommendedName>
        <fullName evidence="2">histidine kinase</fullName>
        <ecNumber evidence="2">2.7.13.3</ecNumber>
    </recommendedName>
</protein>
<evidence type="ECO:0000313" key="9">
    <source>
        <dbReference type="Proteomes" id="UP000535543"/>
    </source>
</evidence>
<feature type="transmembrane region" description="Helical" evidence="6">
    <location>
        <begin position="87"/>
        <end position="108"/>
    </location>
</feature>
<dbReference type="InterPro" id="IPR036890">
    <property type="entry name" value="HATPase_C_sf"/>
</dbReference>
<feature type="transmembrane region" description="Helical" evidence="6">
    <location>
        <begin position="414"/>
        <end position="434"/>
    </location>
</feature>
<evidence type="ECO:0000256" key="3">
    <source>
        <dbReference type="ARBA" id="ARBA00022679"/>
    </source>
</evidence>
<evidence type="ECO:0000313" key="8">
    <source>
        <dbReference type="EMBL" id="NMN95138.1"/>
    </source>
</evidence>
<dbReference type="PANTHER" id="PTHR24421">
    <property type="entry name" value="NITRATE/NITRITE SENSOR PROTEIN NARX-RELATED"/>
    <property type="match status" value="1"/>
</dbReference>
<evidence type="ECO:0000256" key="2">
    <source>
        <dbReference type="ARBA" id="ARBA00012438"/>
    </source>
</evidence>
<organism evidence="8 9">
    <name type="scientific">Antrihabitans stalactiti</name>
    <dbReference type="NCBI Taxonomy" id="2584121"/>
    <lineage>
        <taxon>Bacteria</taxon>
        <taxon>Bacillati</taxon>
        <taxon>Actinomycetota</taxon>
        <taxon>Actinomycetes</taxon>
        <taxon>Mycobacteriales</taxon>
        <taxon>Nocardiaceae</taxon>
        <taxon>Antrihabitans</taxon>
    </lineage>
</organism>
<dbReference type="Proteomes" id="UP000535543">
    <property type="component" value="Unassembled WGS sequence"/>
</dbReference>
<reference evidence="8 9" key="1">
    <citation type="submission" date="2019-05" db="EMBL/GenBank/DDBJ databases">
        <authorList>
            <person name="Lee S.D."/>
        </authorList>
    </citation>
    <scope>NUCLEOTIDE SEQUENCE [LARGE SCALE GENOMIC DNA]</scope>
    <source>
        <strain evidence="8 9">YC2-7</strain>
    </source>
</reference>